<evidence type="ECO:0000256" key="7">
    <source>
        <dbReference type="ARBA" id="ARBA00023136"/>
    </source>
</evidence>
<name>A0A346Q018_9PLAT</name>
<feature type="transmembrane region" description="Helical" evidence="9">
    <location>
        <begin position="196"/>
        <end position="216"/>
    </location>
</feature>
<evidence type="ECO:0000256" key="9">
    <source>
        <dbReference type="SAM" id="Phobius"/>
    </source>
</evidence>
<feature type="domain" description="Heme-copper oxidase subunit III family profile" evidence="10">
    <location>
        <begin position="55"/>
        <end position="217"/>
    </location>
</feature>
<dbReference type="AlphaFoldDB" id="A0A346Q018"/>
<protein>
    <recommendedName>
        <fullName evidence="3 8">Cytochrome c oxidase subunit 3</fullName>
    </recommendedName>
</protein>
<dbReference type="InterPro" id="IPR000298">
    <property type="entry name" value="Cyt_c_oxidase-like_su3"/>
</dbReference>
<dbReference type="InterPro" id="IPR013833">
    <property type="entry name" value="Cyt_c_oxidase_su3_a-hlx"/>
</dbReference>
<accession>A0A346Q018</accession>
<proteinExistence type="inferred from homology"/>
<keyword evidence="8 11" id="KW-0496">Mitochondrion</keyword>
<dbReference type="GO" id="GO:0004129">
    <property type="term" value="F:cytochrome-c oxidase activity"/>
    <property type="evidence" value="ECO:0007669"/>
    <property type="project" value="InterPro"/>
</dbReference>
<feature type="transmembrane region" description="Helical" evidence="9">
    <location>
        <begin position="90"/>
        <end position="111"/>
    </location>
</feature>
<dbReference type="CDD" id="cd00386">
    <property type="entry name" value="Heme_Cu_Oxidase_III_like"/>
    <property type="match status" value="1"/>
</dbReference>
<evidence type="ECO:0000256" key="1">
    <source>
        <dbReference type="ARBA" id="ARBA00004141"/>
    </source>
</evidence>
<comment type="subcellular location">
    <subcellularLocation>
        <location evidence="1">Membrane</location>
        <topology evidence="1">Multi-pass membrane protein</topology>
    </subcellularLocation>
</comment>
<comment type="function">
    <text evidence="8">Component of the cytochrome c oxidase, the last enzyme in the mitochondrial electron transport chain which drives oxidative phosphorylation. The respiratory chain contains 3 multisubunit complexes succinate dehydrogenase (complex II, CII), ubiquinol-cytochrome c oxidoreductase (cytochrome b-c1 complex, complex III, CIII) and cytochrome c oxidase (complex IV, CIV), that cooperate to transfer electrons derived from NADH and succinate to molecular oxygen, creating an electrochemical gradient over the inner membrane that drives transmembrane transport and the ATP synthase. Cytochrome c oxidase is the component of the respiratory chain that catalyzes the reduction of oxygen to water. Electrons originating from reduced cytochrome c in the intermembrane space (IMS) are transferred via the dinuclear copper A center (CU(A)) of subunit 2 and heme A of subunit 1 to the active site in subunit 1, a binuclear center (BNC) formed by heme A3 and copper B (CU(B)). The BNC reduces molecular oxygen to 2 water molecules using 4 electrons from cytochrome c in the IMS and 4 protons from the mitochondrial matrix.</text>
</comment>
<dbReference type="InterPro" id="IPR024791">
    <property type="entry name" value="Cyt_c/ubiquinol_Oxase_su3"/>
</dbReference>
<dbReference type="PANTHER" id="PTHR11403:SF7">
    <property type="entry name" value="CYTOCHROME C OXIDASE SUBUNIT 3"/>
    <property type="match status" value="1"/>
</dbReference>
<keyword evidence="7 9" id="KW-0472">Membrane</keyword>
<dbReference type="PANTHER" id="PTHR11403">
    <property type="entry name" value="CYTOCHROME C OXIDASE SUBUNIT III"/>
    <property type="match status" value="1"/>
</dbReference>
<dbReference type="GO" id="GO:0019646">
    <property type="term" value="P:aerobic electron transport chain"/>
    <property type="evidence" value="ECO:0007669"/>
    <property type="project" value="InterPro"/>
</dbReference>
<dbReference type="SUPFAM" id="SSF81452">
    <property type="entry name" value="Cytochrome c oxidase subunit III-like"/>
    <property type="match status" value="1"/>
</dbReference>
<dbReference type="RefSeq" id="YP_009524384.1">
    <property type="nucleotide sequence ID" value="NC_039617.1"/>
</dbReference>
<comment type="similarity">
    <text evidence="2 8">Belongs to the cytochrome c oxidase subunit 3 family.</text>
</comment>
<evidence type="ECO:0000256" key="4">
    <source>
        <dbReference type="ARBA" id="ARBA00022692"/>
    </source>
</evidence>
<geneLocation type="mitochondrion" evidence="11"/>
<dbReference type="EMBL" id="MH328203">
    <property type="protein sequence ID" value="AXR86344.1"/>
    <property type="molecule type" value="Genomic_DNA"/>
</dbReference>
<dbReference type="Gene3D" id="1.20.120.80">
    <property type="entry name" value="Cytochrome c oxidase, subunit III, four-helix bundle"/>
    <property type="match status" value="1"/>
</dbReference>
<evidence type="ECO:0000259" key="10">
    <source>
        <dbReference type="PROSITE" id="PS50253"/>
    </source>
</evidence>
<feature type="transmembrane region" description="Helical" evidence="9">
    <location>
        <begin position="20"/>
        <end position="43"/>
    </location>
</feature>
<dbReference type="PROSITE" id="PS50253">
    <property type="entry name" value="COX3"/>
    <property type="match status" value="1"/>
</dbReference>
<keyword evidence="6 9" id="KW-1133">Transmembrane helix</keyword>
<dbReference type="Pfam" id="PF00510">
    <property type="entry name" value="COX3"/>
    <property type="match status" value="1"/>
</dbReference>
<keyword evidence="5" id="KW-1278">Translocase</keyword>
<dbReference type="GO" id="GO:0016020">
    <property type="term" value="C:membrane"/>
    <property type="evidence" value="ECO:0007669"/>
    <property type="project" value="UniProtKB-SubCell"/>
</dbReference>
<evidence type="ECO:0000256" key="2">
    <source>
        <dbReference type="ARBA" id="ARBA00010581"/>
    </source>
</evidence>
<gene>
    <name evidence="11" type="primary">cox3</name>
</gene>
<evidence type="ECO:0000313" key="11">
    <source>
        <dbReference type="EMBL" id="AXR86344.1"/>
    </source>
</evidence>
<feature type="transmembrane region" description="Helical" evidence="9">
    <location>
        <begin position="123"/>
        <end position="140"/>
    </location>
</feature>
<sequence>MNWLPFYNANVIGLGIISCFLWKLNGLLLFLVLSLFSIIFMLQENRFAIKHFIDAFYLFILSEVAIFFSLLSGCLWFSEEDKLFLSHYLEIPLMGTFLLIGSSYTVSLYHASFILNNFIKNSLLVMTIFLGFLFILLQGVEFSECLWSFSSSSYYGCCFSVIGLHLTHVFIGLVMLVIVLYYNFNGKMLEYYNDLVVIYWHFVDYIWLLVYFIVYIM</sequence>
<evidence type="ECO:0000256" key="5">
    <source>
        <dbReference type="ARBA" id="ARBA00022967"/>
    </source>
</evidence>
<evidence type="ECO:0000256" key="3">
    <source>
        <dbReference type="ARBA" id="ARBA00015944"/>
    </source>
</evidence>
<evidence type="ECO:0000256" key="8">
    <source>
        <dbReference type="RuleBase" id="RU003375"/>
    </source>
</evidence>
<organism evidence="11">
    <name type="scientific">Lepidotrema longipenis</name>
    <dbReference type="NCBI Taxonomy" id="330067"/>
    <lineage>
        <taxon>Eukaryota</taxon>
        <taxon>Metazoa</taxon>
        <taxon>Spiralia</taxon>
        <taxon>Lophotrochozoa</taxon>
        <taxon>Platyhelminthes</taxon>
        <taxon>Monogenea</taxon>
        <taxon>Monopisthocotylea</taxon>
        <taxon>Dactylogyridea</taxon>
        <taxon>Diplectanidae</taxon>
        <taxon>Lepidotrema</taxon>
    </lineage>
</organism>
<dbReference type="InterPro" id="IPR035973">
    <property type="entry name" value="Cyt_c_oxidase_su3-like_sf"/>
</dbReference>
<keyword evidence="4 8" id="KW-0812">Transmembrane</keyword>
<feature type="transmembrane region" description="Helical" evidence="9">
    <location>
        <begin position="152"/>
        <end position="184"/>
    </location>
</feature>
<feature type="transmembrane region" description="Helical" evidence="9">
    <location>
        <begin position="55"/>
        <end position="78"/>
    </location>
</feature>
<evidence type="ECO:0000256" key="6">
    <source>
        <dbReference type="ARBA" id="ARBA00022989"/>
    </source>
</evidence>
<dbReference type="GeneID" id="38287613"/>
<reference evidence="11" key="1">
    <citation type="submission" date="2018-05" db="EMBL/GenBank/DDBJ databases">
        <authorList>
            <person name="Lanie J.A."/>
            <person name="Ng W.-L."/>
            <person name="Kazmierczak K.M."/>
            <person name="Andrzejewski T.M."/>
            <person name="Davidsen T.M."/>
            <person name="Wayne K.J."/>
            <person name="Tettelin H."/>
            <person name="Glass J.I."/>
            <person name="Rusch D."/>
            <person name="Podicherti R."/>
            <person name="Tsui H.-C.T."/>
            <person name="Winkler M.E."/>
        </authorList>
    </citation>
    <scope>NUCLEOTIDE SEQUENCE</scope>
</reference>